<evidence type="ECO:0008006" key="7">
    <source>
        <dbReference type="Google" id="ProtNLM"/>
    </source>
</evidence>
<evidence type="ECO:0000313" key="5">
    <source>
        <dbReference type="EMBL" id="EDO31340.1"/>
    </source>
</evidence>
<dbReference type="Pfam" id="PF22064">
    <property type="entry name" value="Cep192_D2"/>
    <property type="match status" value="1"/>
</dbReference>
<feature type="compositionally biased region" description="Basic and acidic residues" evidence="1">
    <location>
        <begin position="31"/>
        <end position="49"/>
    </location>
</feature>
<evidence type="ECO:0000259" key="4">
    <source>
        <dbReference type="Pfam" id="PF22067"/>
    </source>
</evidence>
<evidence type="ECO:0000259" key="2">
    <source>
        <dbReference type="Pfam" id="PF22060"/>
    </source>
</evidence>
<dbReference type="AlphaFoldDB" id="A7SY79"/>
<reference evidence="5 6" key="1">
    <citation type="journal article" date="2007" name="Science">
        <title>Sea anemone genome reveals ancestral eumetazoan gene repertoire and genomic organization.</title>
        <authorList>
            <person name="Putnam N.H."/>
            <person name="Srivastava M."/>
            <person name="Hellsten U."/>
            <person name="Dirks B."/>
            <person name="Chapman J."/>
            <person name="Salamov A."/>
            <person name="Terry A."/>
            <person name="Shapiro H."/>
            <person name="Lindquist E."/>
            <person name="Kapitonov V.V."/>
            <person name="Jurka J."/>
            <person name="Genikhovich G."/>
            <person name="Grigoriev I.V."/>
            <person name="Lucas S.M."/>
            <person name="Steele R.E."/>
            <person name="Finnerty J.R."/>
            <person name="Technau U."/>
            <person name="Martindale M.Q."/>
            <person name="Rokhsar D.S."/>
        </authorList>
    </citation>
    <scope>NUCLEOTIDE SEQUENCE [LARGE SCALE GENOMIC DNA]</scope>
    <source>
        <strain evidence="6">CH2 X CH6</strain>
    </source>
</reference>
<keyword evidence="6" id="KW-1185">Reference proteome</keyword>
<feature type="compositionally biased region" description="Polar residues" evidence="1">
    <location>
        <begin position="57"/>
        <end position="73"/>
    </location>
</feature>
<dbReference type="STRING" id="45351.A7SY79"/>
<evidence type="ECO:0000259" key="3">
    <source>
        <dbReference type="Pfam" id="PF22064"/>
    </source>
</evidence>
<dbReference type="GO" id="GO:0071539">
    <property type="term" value="P:protein localization to centrosome"/>
    <property type="evidence" value="ECO:0007669"/>
    <property type="project" value="InterPro"/>
</dbReference>
<dbReference type="Pfam" id="PF22060">
    <property type="entry name" value="Cep192_D1"/>
    <property type="match status" value="1"/>
</dbReference>
<feature type="domain" description="Cep192-like" evidence="2">
    <location>
        <begin position="277"/>
        <end position="399"/>
    </location>
</feature>
<dbReference type="PANTHER" id="PTHR16029:SF11">
    <property type="entry name" value="CENTROSOMAL PROTEIN OF 192 KDA"/>
    <property type="match status" value="1"/>
</dbReference>
<dbReference type="Proteomes" id="UP000001593">
    <property type="component" value="Unassembled WGS sequence"/>
</dbReference>
<sequence length="635" mass="67885">MGINDPNGTGEVRISFGAVMTAGSEELGTLHNDDPQRPRTSETPQKPENDPVIPRRTSGSHGPSLATPKSDNEPNYMQAVVVSVAQNIPSPVYQGISPLGFPTHPQPQSAPFVNTNPLAYGAQPGYGQSLNGPPLGWTFPPPPIGFQHIPGPPTSLHAQQGPYHGSDTYGNFGSTAPTILGPNGIPIINYLGHAQNYAPFSGAQQMLVQPYTVSASVATRVSTMPQTMPPQTSSSVAHQGQVFQNTAPPSGLLQLGQPQERPGIDALGNQTVASAGASVVIPGEVKMPPVCCVGVETRSKLSLHNPSSRWIYCNVKVGSCVINGVQVITADDIPFTLPSKLIIDPHKTIDIEVLFTPKMAGLHLAKLHVTSTPLLPEGQKTSEAMTESLPILVSLEAVAEQPEVQILQEDRQVIDFGEMIAGTKQSRALRLINRGRAVVPVRLTITPNATSLHCFSFANADSSPKKDKGQTSSAGMLSIHKLLLDGKTCAVEMLSCNSIHKLLLDGKTCADGSIEPSITWILFQAPERGELGTALGLPDEFIARVDIEIAGENSPIIGSVLLKATVGVARLTIPRSAQELQFTGTAGQSVKRTYALKNMGNINSQVHLKVAEEKYYTVNPTRTMLRPMQFCRDHW</sequence>
<feature type="domain" description="Cep192-like" evidence="4">
    <location>
        <begin position="573"/>
        <end position="629"/>
    </location>
</feature>
<dbReference type="InterPro" id="IPR054085">
    <property type="entry name" value="Cep192-like_D1"/>
</dbReference>
<organism evidence="5 6">
    <name type="scientific">Nematostella vectensis</name>
    <name type="common">Starlet sea anemone</name>
    <dbReference type="NCBI Taxonomy" id="45351"/>
    <lineage>
        <taxon>Eukaryota</taxon>
        <taxon>Metazoa</taxon>
        <taxon>Cnidaria</taxon>
        <taxon>Anthozoa</taxon>
        <taxon>Hexacorallia</taxon>
        <taxon>Actiniaria</taxon>
        <taxon>Edwardsiidae</taxon>
        <taxon>Nematostella</taxon>
    </lineage>
</organism>
<feature type="region of interest" description="Disordered" evidence="1">
    <location>
        <begin position="1"/>
        <end position="73"/>
    </location>
</feature>
<gene>
    <name evidence="5" type="ORF">NEMVEDRAFT_v1g219395</name>
</gene>
<dbReference type="InterPro" id="IPR039103">
    <property type="entry name" value="Spd-2/CEP192"/>
</dbReference>
<dbReference type="Pfam" id="PF22067">
    <property type="entry name" value="Cep192_D3"/>
    <property type="match status" value="1"/>
</dbReference>
<dbReference type="InterPro" id="IPR054089">
    <property type="entry name" value="Cep192-like_D3"/>
</dbReference>
<evidence type="ECO:0000256" key="1">
    <source>
        <dbReference type="SAM" id="MobiDB-lite"/>
    </source>
</evidence>
<proteinExistence type="predicted"/>
<dbReference type="PhylomeDB" id="A7SY79"/>
<evidence type="ECO:0000313" key="6">
    <source>
        <dbReference type="Proteomes" id="UP000001593"/>
    </source>
</evidence>
<name>A7SY79_NEMVE</name>
<feature type="domain" description="Cep192-like" evidence="3">
    <location>
        <begin position="401"/>
        <end position="569"/>
    </location>
</feature>
<dbReference type="PANTHER" id="PTHR16029">
    <property type="entry name" value="CENTROSOMAL PROTEIN OF 192 KDA"/>
    <property type="match status" value="1"/>
</dbReference>
<dbReference type="GO" id="GO:0051298">
    <property type="term" value="P:centrosome duplication"/>
    <property type="evidence" value="ECO:0007669"/>
    <property type="project" value="InterPro"/>
</dbReference>
<accession>A7SY79</accession>
<dbReference type="HOGENOM" id="CLU_431047_0_0_1"/>
<dbReference type="EMBL" id="DS469913">
    <property type="protein sequence ID" value="EDO31340.1"/>
    <property type="molecule type" value="Genomic_DNA"/>
</dbReference>
<dbReference type="eggNOG" id="ENOG502QQMZ">
    <property type="taxonomic scope" value="Eukaryota"/>
</dbReference>
<dbReference type="GO" id="GO:0090222">
    <property type="term" value="P:centrosome-templated microtubule nucleation"/>
    <property type="evidence" value="ECO:0007669"/>
    <property type="project" value="InterPro"/>
</dbReference>
<dbReference type="InParanoid" id="A7SY79"/>
<dbReference type="InterPro" id="IPR054086">
    <property type="entry name" value="Cep192-like_D2"/>
</dbReference>
<protein>
    <recommendedName>
        <fullName evidence="7">Centrosomal protein of 192 kDa</fullName>
    </recommendedName>
</protein>